<evidence type="ECO:0000313" key="2">
    <source>
        <dbReference type="EMBL" id="ATV70278.1"/>
    </source>
</evidence>
<evidence type="ECO:0000313" key="3">
    <source>
        <dbReference type="Proteomes" id="UP000230781"/>
    </source>
</evidence>
<evidence type="ECO:0000256" key="1">
    <source>
        <dbReference type="SAM" id="Phobius"/>
    </source>
</evidence>
<dbReference type="EMBL" id="CP024704">
    <property type="protein sequence ID" value="ATV70278.1"/>
    <property type="molecule type" value="Genomic_DNA"/>
</dbReference>
<feature type="transmembrane region" description="Helical" evidence="1">
    <location>
        <begin position="60"/>
        <end position="80"/>
    </location>
</feature>
<feature type="transmembrane region" description="Helical" evidence="1">
    <location>
        <begin position="124"/>
        <end position="145"/>
    </location>
</feature>
<feature type="transmembrane region" description="Helical" evidence="1">
    <location>
        <begin position="6"/>
        <end position="23"/>
    </location>
</feature>
<keyword evidence="1" id="KW-0812">Transmembrane</keyword>
<feature type="transmembrane region" description="Helical" evidence="1">
    <location>
        <begin position="157"/>
        <end position="175"/>
    </location>
</feature>
<proteinExistence type="predicted"/>
<gene>
    <name evidence="2" type="ORF">CTM98_06255</name>
</gene>
<organism evidence="2 3">
    <name type="scientific">Fusobacterium pseudoperiodonticum</name>
    <dbReference type="NCBI Taxonomy" id="2663009"/>
    <lineage>
        <taxon>Bacteria</taxon>
        <taxon>Fusobacteriati</taxon>
        <taxon>Fusobacteriota</taxon>
        <taxon>Fusobacteriia</taxon>
        <taxon>Fusobacteriales</taxon>
        <taxon>Fusobacteriaceae</taxon>
        <taxon>Fusobacterium</taxon>
    </lineage>
</organism>
<accession>A0A2D3PRF8</accession>
<feature type="transmembrane region" description="Helical" evidence="1">
    <location>
        <begin position="85"/>
        <end position="104"/>
    </location>
</feature>
<sequence>MKKIKFLLVFLPLLTGALIYLLYRSKNLYYYNFIHFLDINGFVLLARETATLYRKLFPTWAIYSLPDGLWLFSAGAVFLIARKRFFLHVIWFFFIYLFVILGEFVQKFFGGHGTPVGTFDKSDIVAFTYAYISINIVAIILRLFQNKDKYIFKNSKEILENICYTIIISIVGLLANMF</sequence>
<reference evidence="2 3" key="1">
    <citation type="submission" date="2017-11" db="EMBL/GenBank/DDBJ databases">
        <title>Genome sequencing of Fusobacterium periodonticum KCOM 2555.</title>
        <authorList>
            <person name="Kook J.-K."/>
            <person name="Park S.-N."/>
            <person name="Lim Y.K."/>
        </authorList>
    </citation>
    <scope>NUCLEOTIDE SEQUENCE [LARGE SCALE GENOMIC DNA]</scope>
    <source>
        <strain evidence="2 3">KCOM 2555</strain>
    </source>
</reference>
<dbReference type="AlphaFoldDB" id="A0A2D3PRF8"/>
<keyword evidence="1" id="KW-0472">Membrane</keyword>
<dbReference type="Proteomes" id="UP000230781">
    <property type="component" value="Chromosome"/>
</dbReference>
<keyword evidence="1" id="KW-1133">Transmembrane helix</keyword>
<feature type="transmembrane region" description="Helical" evidence="1">
    <location>
        <begin position="30"/>
        <end position="48"/>
    </location>
</feature>
<name>A0A2D3PRF8_9FUSO</name>
<protein>
    <submittedName>
        <fullName evidence="2">Uncharacterized protein</fullName>
    </submittedName>
</protein>
<dbReference type="RefSeq" id="WP_100026373.1">
    <property type="nucleotide sequence ID" value="NZ_CP024704.1"/>
</dbReference>